<reference evidence="12" key="2">
    <citation type="submission" date="2018-10" db="UniProtKB">
        <authorList>
            <consortium name="EnsemblPlants"/>
        </authorList>
    </citation>
    <scope>IDENTIFICATION</scope>
</reference>
<evidence type="ECO:0000256" key="3">
    <source>
        <dbReference type="ARBA" id="ARBA00022679"/>
    </source>
</evidence>
<evidence type="ECO:0000256" key="8">
    <source>
        <dbReference type="ARBA" id="ARBA00048679"/>
    </source>
</evidence>
<accession>A0A3B6LWZ0</accession>
<dbReference type="InterPro" id="IPR011009">
    <property type="entry name" value="Kinase-like_dom_sf"/>
</dbReference>
<evidence type="ECO:0000256" key="4">
    <source>
        <dbReference type="ARBA" id="ARBA00022741"/>
    </source>
</evidence>
<keyword evidence="4 9" id="KW-0547">Nucleotide-binding</keyword>
<protein>
    <recommendedName>
        <fullName evidence="1">non-specific serine/threonine protein kinase</fullName>
        <ecNumber evidence="1">2.7.11.1</ecNumber>
    </recommendedName>
</protein>
<dbReference type="EC" id="2.7.11.1" evidence="1"/>
<evidence type="ECO:0000313" key="12">
    <source>
        <dbReference type="EnsemblPlants" id="TraesCS5B02G544700.1"/>
    </source>
</evidence>
<dbReference type="PANTHER" id="PTHR45707">
    <property type="entry name" value="C2 CALCIUM/LIPID-BINDING PLANT PHOSPHORIBOSYLTRANSFERASE FAMILY PROTEIN"/>
    <property type="match status" value="1"/>
</dbReference>
<evidence type="ECO:0000256" key="7">
    <source>
        <dbReference type="ARBA" id="ARBA00047899"/>
    </source>
</evidence>
<dbReference type="Gramene" id="TraesCS5B02G544700.1">
    <property type="protein sequence ID" value="TraesCS5B02G544700.1"/>
    <property type="gene ID" value="TraesCS5B02G544700"/>
</dbReference>
<evidence type="ECO:0000256" key="5">
    <source>
        <dbReference type="ARBA" id="ARBA00022777"/>
    </source>
</evidence>
<keyword evidence="2 10" id="KW-0723">Serine/threonine-protein kinase</keyword>
<comment type="similarity">
    <text evidence="10">Belongs to the protein kinase superfamily.</text>
</comment>
<dbReference type="InterPro" id="IPR008271">
    <property type="entry name" value="Ser/Thr_kinase_AS"/>
</dbReference>
<dbReference type="InterPro" id="IPR000719">
    <property type="entry name" value="Prot_kinase_dom"/>
</dbReference>
<dbReference type="Gramene" id="TraesCS5B03G1326100.1">
    <property type="protein sequence ID" value="TraesCS5B03G1326100.1.CDS"/>
    <property type="gene ID" value="TraesCS5B03G1326100"/>
</dbReference>
<dbReference type="Proteomes" id="UP000019116">
    <property type="component" value="Chromosome 5B"/>
</dbReference>
<keyword evidence="13" id="KW-1185">Reference proteome</keyword>
<dbReference type="InterPro" id="IPR017441">
    <property type="entry name" value="Protein_kinase_ATP_BS"/>
</dbReference>
<evidence type="ECO:0000256" key="10">
    <source>
        <dbReference type="RuleBase" id="RU000304"/>
    </source>
</evidence>
<keyword evidence="5" id="KW-0418">Kinase</keyword>
<sequence length="323" mass="36999">MMIEPTPDHMPLQHLKDITNNFCNERILGRGGFGVVYKGVLQNGKMVAVKKLVQSMSSSQEQFENEVNLLMKLKHTNIVQLLGYCYETQHLRKLHEGKFIFAWNTECLLCLECLPKGSLDKYISDASYGFDWPTRLQIIEGISYGLQYLHEQSDGPIIHLDLKPANILLDENMIPKITDFGLSRLFDKKQTIHTAVTTGTLGYMPPEYLRGIITPMSDIFSLGVIIMEVITGHRDYPYDIRTSSKEFIELELKKWRDVLQIEPGYTSLEIDCQQITRCIQIGLICVNPEQTKRPMKKVIDMLQGLESMDWYISNEVTSLAESV</sequence>
<dbReference type="PROSITE" id="PS00107">
    <property type="entry name" value="PROTEIN_KINASE_ATP"/>
    <property type="match status" value="1"/>
</dbReference>
<dbReference type="PANTHER" id="PTHR45707:SF76">
    <property type="entry name" value="PROTEIN KINASE DOMAIN-CONTAINING PROTEIN"/>
    <property type="match status" value="1"/>
</dbReference>
<evidence type="ECO:0000256" key="2">
    <source>
        <dbReference type="ARBA" id="ARBA00022527"/>
    </source>
</evidence>
<dbReference type="AlphaFoldDB" id="A0A3B6LWZ0"/>
<dbReference type="PIRSF" id="PIRSF000654">
    <property type="entry name" value="Integrin-linked_kinase"/>
    <property type="match status" value="1"/>
</dbReference>
<dbReference type="Gramene" id="TraesSTA5B03G03009030.1">
    <property type="protein sequence ID" value="TraesSTA5B03G03009030.1"/>
    <property type="gene ID" value="TraesSTA5B03G03009030"/>
</dbReference>
<dbReference type="FunFam" id="1.10.510.10:FF:001023">
    <property type="entry name" value="Os07g0541700 protein"/>
    <property type="match status" value="1"/>
</dbReference>
<dbReference type="EnsemblPlants" id="TraesCS5B02G544700.1">
    <property type="protein sequence ID" value="TraesCS5B02G544700.1"/>
    <property type="gene ID" value="TraesCS5B02G544700"/>
</dbReference>
<dbReference type="SMR" id="A0A3B6LWZ0"/>
<keyword evidence="6 9" id="KW-0067">ATP-binding</keyword>
<dbReference type="GO" id="GO:0004674">
    <property type="term" value="F:protein serine/threonine kinase activity"/>
    <property type="evidence" value="ECO:0007669"/>
    <property type="project" value="UniProtKB-KW"/>
</dbReference>
<name>A0A3B6LWZ0_WHEAT</name>
<evidence type="ECO:0000313" key="13">
    <source>
        <dbReference type="Proteomes" id="UP000019116"/>
    </source>
</evidence>
<comment type="catalytic activity">
    <reaction evidence="8">
        <text>L-seryl-[protein] + ATP = O-phospho-L-seryl-[protein] + ADP + H(+)</text>
        <dbReference type="Rhea" id="RHEA:17989"/>
        <dbReference type="Rhea" id="RHEA-COMP:9863"/>
        <dbReference type="Rhea" id="RHEA-COMP:11604"/>
        <dbReference type="ChEBI" id="CHEBI:15378"/>
        <dbReference type="ChEBI" id="CHEBI:29999"/>
        <dbReference type="ChEBI" id="CHEBI:30616"/>
        <dbReference type="ChEBI" id="CHEBI:83421"/>
        <dbReference type="ChEBI" id="CHEBI:456216"/>
        <dbReference type="EC" id="2.7.11.1"/>
    </reaction>
</comment>
<evidence type="ECO:0000256" key="1">
    <source>
        <dbReference type="ARBA" id="ARBA00012513"/>
    </source>
</evidence>
<evidence type="ECO:0000256" key="9">
    <source>
        <dbReference type="PROSITE-ProRule" id="PRU10141"/>
    </source>
</evidence>
<feature type="domain" description="Protein kinase" evidence="11">
    <location>
        <begin position="22"/>
        <end position="323"/>
    </location>
</feature>
<dbReference type="GO" id="GO:0005524">
    <property type="term" value="F:ATP binding"/>
    <property type="evidence" value="ECO:0007669"/>
    <property type="project" value="UniProtKB-UniRule"/>
</dbReference>
<evidence type="ECO:0000256" key="6">
    <source>
        <dbReference type="ARBA" id="ARBA00022840"/>
    </source>
</evidence>
<dbReference type="SUPFAM" id="SSF56112">
    <property type="entry name" value="Protein kinase-like (PK-like)"/>
    <property type="match status" value="1"/>
</dbReference>
<dbReference type="Gene3D" id="1.10.510.10">
    <property type="entry name" value="Transferase(Phosphotransferase) domain 1"/>
    <property type="match status" value="1"/>
</dbReference>
<evidence type="ECO:0000259" key="11">
    <source>
        <dbReference type="PROSITE" id="PS50011"/>
    </source>
</evidence>
<comment type="catalytic activity">
    <reaction evidence="7">
        <text>L-threonyl-[protein] + ATP = O-phospho-L-threonyl-[protein] + ADP + H(+)</text>
        <dbReference type="Rhea" id="RHEA:46608"/>
        <dbReference type="Rhea" id="RHEA-COMP:11060"/>
        <dbReference type="Rhea" id="RHEA-COMP:11605"/>
        <dbReference type="ChEBI" id="CHEBI:15378"/>
        <dbReference type="ChEBI" id="CHEBI:30013"/>
        <dbReference type="ChEBI" id="CHEBI:30616"/>
        <dbReference type="ChEBI" id="CHEBI:61977"/>
        <dbReference type="ChEBI" id="CHEBI:456216"/>
        <dbReference type="EC" id="2.7.11.1"/>
    </reaction>
</comment>
<dbReference type="OrthoDB" id="666115at2759"/>
<keyword evidence="3" id="KW-0808">Transferase</keyword>
<dbReference type="Pfam" id="PF00069">
    <property type="entry name" value="Pkinase"/>
    <property type="match status" value="1"/>
</dbReference>
<reference evidence="12" key="1">
    <citation type="submission" date="2018-08" db="EMBL/GenBank/DDBJ databases">
        <authorList>
            <person name="Rossello M."/>
        </authorList>
    </citation>
    <scope>NUCLEOTIDE SEQUENCE [LARGE SCALE GENOMIC DNA]</scope>
    <source>
        <strain evidence="12">cv. Chinese Spring</strain>
    </source>
</reference>
<organism evidence="12">
    <name type="scientific">Triticum aestivum</name>
    <name type="common">Wheat</name>
    <dbReference type="NCBI Taxonomy" id="4565"/>
    <lineage>
        <taxon>Eukaryota</taxon>
        <taxon>Viridiplantae</taxon>
        <taxon>Streptophyta</taxon>
        <taxon>Embryophyta</taxon>
        <taxon>Tracheophyta</taxon>
        <taxon>Spermatophyta</taxon>
        <taxon>Magnoliopsida</taxon>
        <taxon>Liliopsida</taxon>
        <taxon>Poales</taxon>
        <taxon>Poaceae</taxon>
        <taxon>BOP clade</taxon>
        <taxon>Pooideae</taxon>
        <taxon>Triticodae</taxon>
        <taxon>Triticeae</taxon>
        <taxon>Triticinae</taxon>
        <taxon>Triticum</taxon>
    </lineage>
</organism>
<dbReference type="PROSITE" id="PS00108">
    <property type="entry name" value="PROTEIN_KINASE_ST"/>
    <property type="match status" value="1"/>
</dbReference>
<dbReference type="Gene3D" id="3.30.200.20">
    <property type="entry name" value="Phosphorylase Kinase, domain 1"/>
    <property type="match status" value="1"/>
</dbReference>
<proteinExistence type="inferred from homology"/>
<feature type="binding site" evidence="9">
    <location>
        <position position="51"/>
    </location>
    <ligand>
        <name>ATP</name>
        <dbReference type="ChEBI" id="CHEBI:30616"/>
    </ligand>
</feature>
<dbReference type="OMA" id="IFAWNTE"/>
<dbReference type="PROSITE" id="PS50011">
    <property type="entry name" value="PROTEIN_KINASE_DOM"/>
    <property type="match status" value="1"/>
</dbReference>
<dbReference type="SMART" id="SM00220">
    <property type="entry name" value="S_TKc"/>
    <property type="match status" value="1"/>
</dbReference>
<dbReference type="FunFam" id="3.30.200.20:FF:000465">
    <property type="entry name" value="Cysteine-rich receptor-like protein kinase 6"/>
    <property type="match status" value="1"/>
</dbReference>